<dbReference type="Proteomes" id="UP001164746">
    <property type="component" value="Chromosome 8"/>
</dbReference>
<evidence type="ECO:0000313" key="1">
    <source>
        <dbReference type="EMBL" id="WAR13578.1"/>
    </source>
</evidence>
<feature type="non-terminal residue" evidence="1">
    <location>
        <position position="1"/>
    </location>
</feature>
<evidence type="ECO:0000313" key="2">
    <source>
        <dbReference type="Proteomes" id="UP001164746"/>
    </source>
</evidence>
<gene>
    <name evidence="1" type="ORF">MAR_027758</name>
</gene>
<dbReference type="Gene3D" id="2.60.40.10">
    <property type="entry name" value="Immunoglobulins"/>
    <property type="match status" value="1"/>
</dbReference>
<keyword evidence="2" id="KW-1185">Reference proteome</keyword>
<dbReference type="InterPro" id="IPR013783">
    <property type="entry name" value="Ig-like_fold"/>
</dbReference>
<sequence length="67" mass="7983">MSFRTVIAYRPTVYSSVRDSGFIKTLQVRGVELRVRQNTSEHHTDEFDITDRHVYDPREFLVIRRGQ</sequence>
<protein>
    <submittedName>
        <fullName evidence="1">Uncharacterized protein</fullName>
    </submittedName>
</protein>
<reference evidence="1" key="1">
    <citation type="submission" date="2022-11" db="EMBL/GenBank/DDBJ databases">
        <title>Centuries of genome instability and evolution in soft-shell clam transmissible cancer (bioRxiv).</title>
        <authorList>
            <person name="Hart S.F.M."/>
            <person name="Yonemitsu M.A."/>
            <person name="Giersch R.M."/>
            <person name="Beal B.F."/>
            <person name="Arriagada G."/>
            <person name="Davis B.W."/>
            <person name="Ostrander E.A."/>
            <person name="Goff S.P."/>
            <person name="Metzger M.J."/>
        </authorList>
    </citation>
    <scope>NUCLEOTIDE SEQUENCE</scope>
    <source>
        <strain evidence="1">MELC-2E11</strain>
        <tissue evidence="1">Siphon/mantle</tissue>
    </source>
</reference>
<organism evidence="1 2">
    <name type="scientific">Mya arenaria</name>
    <name type="common">Soft-shell clam</name>
    <dbReference type="NCBI Taxonomy" id="6604"/>
    <lineage>
        <taxon>Eukaryota</taxon>
        <taxon>Metazoa</taxon>
        <taxon>Spiralia</taxon>
        <taxon>Lophotrochozoa</taxon>
        <taxon>Mollusca</taxon>
        <taxon>Bivalvia</taxon>
        <taxon>Autobranchia</taxon>
        <taxon>Heteroconchia</taxon>
        <taxon>Euheterodonta</taxon>
        <taxon>Imparidentia</taxon>
        <taxon>Neoheterodontei</taxon>
        <taxon>Myida</taxon>
        <taxon>Myoidea</taxon>
        <taxon>Myidae</taxon>
        <taxon>Mya</taxon>
    </lineage>
</organism>
<dbReference type="InterPro" id="IPR014756">
    <property type="entry name" value="Ig_E-set"/>
</dbReference>
<accession>A0ABY7EUH2</accession>
<dbReference type="EMBL" id="CP111019">
    <property type="protein sequence ID" value="WAR13578.1"/>
    <property type="molecule type" value="Genomic_DNA"/>
</dbReference>
<name>A0ABY7EUH2_MYAAR</name>
<proteinExistence type="predicted"/>
<dbReference type="SUPFAM" id="SSF81296">
    <property type="entry name" value="E set domains"/>
    <property type="match status" value="1"/>
</dbReference>